<evidence type="ECO:0000313" key="1">
    <source>
        <dbReference type="EMBL" id="ETP44280.1"/>
    </source>
</evidence>
<reference evidence="1 2" key="1">
    <citation type="submission" date="2013-11" db="EMBL/GenBank/DDBJ databases">
        <title>The Genome Sequence of Phytophthora parasitica P10297.</title>
        <authorList>
            <consortium name="The Broad Institute Genomics Platform"/>
            <person name="Russ C."/>
            <person name="Tyler B."/>
            <person name="Panabieres F."/>
            <person name="Shan W."/>
            <person name="Tripathy S."/>
            <person name="Grunwald N."/>
            <person name="Machado M."/>
            <person name="Johnson C.S."/>
            <person name="Walker B."/>
            <person name="Young S.K."/>
            <person name="Zeng Q."/>
            <person name="Gargeya S."/>
            <person name="Fitzgerald M."/>
            <person name="Haas B."/>
            <person name="Abouelleil A."/>
            <person name="Allen A.W."/>
            <person name="Alvarado L."/>
            <person name="Arachchi H.M."/>
            <person name="Berlin A.M."/>
            <person name="Chapman S.B."/>
            <person name="Gainer-Dewar J."/>
            <person name="Goldberg J."/>
            <person name="Griggs A."/>
            <person name="Gujja S."/>
            <person name="Hansen M."/>
            <person name="Howarth C."/>
            <person name="Imamovic A."/>
            <person name="Ireland A."/>
            <person name="Larimer J."/>
            <person name="McCowan C."/>
            <person name="Murphy C."/>
            <person name="Pearson M."/>
            <person name="Poon T.W."/>
            <person name="Priest M."/>
            <person name="Roberts A."/>
            <person name="Saif S."/>
            <person name="Shea T."/>
            <person name="Sisk P."/>
            <person name="Sykes S."/>
            <person name="Wortman J."/>
            <person name="Nusbaum C."/>
            <person name="Birren B."/>
        </authorList>
    </citation>
    <scope>NUCLEOTIDE SEQUENCE [LARGE SCALE GENOMIC DNA]</scope>
    <source>
        <strain evidence="1 2">P10297</strain>
    </source>
</reference>
<sequence>MSRCSKVRCSVVSPGKFSPPVARNLANELGRLSPSIPILFEAEVRRAFRGGVESHEKGYGQSTQIERQGEPLLGRAVIFRIDKCVELYAAH</sequence>
<name>W2ZB40_PHYNI</name>
<dbReference type="EMBL" id="ANIY01001923">
    <property type="protein sequence ID" value="ETP44280.1"/>
    <property type="molecule type" value="Genomic_DNA"/>
</dbReference>
<comment type="caution">
    <text evidence="1">The sequence shown here is derived from an EMBL/GenBank/DDBJ whole genome shotgun (WGS) entry which is preliminary data.</text>
</comment>
<organism evidence="1 2">
    <name type="scientific">Phytophthora nicotianae P10297</name>
    <dbReference type="NCBI Taxonomy" id="1317064"/>
    <lineage>
        <taxon>Eukaryota</taxon>
        <taxon>Sar</taxon>
        <taxon>Stramenopiles</taxon>
        <taxon>Oomycota</taxon>
        <taxon>Peronosporomycetes</taxon>
        <taxon>Peronosporales</taxon>
        <taxon>Peronosporaceae</taxon>
        <taxon>Phytophthora</taxon>
    </lineage>
</organism>
<dbReference type="AlphaFoldDB" id="W2ZB40"/>
<accession>W2ZB40</accession>
<proteinExistence type="predicted"/>
<protein>
    <submittedName>
        <fullName evidence="1">Uncharacterized protein</fullName>
    </submittedName>
</protein>
<evidence type="ECO:0000313" key="2">
    <source>
        <dbReference type="Proteomes" id="UP000018948"/>
    </source>
</evidence>
<dbReference type="Proteomes" id="UP000018948">
    <property type="component" value="Unassembled WGS sequence"/>
</dbReference>
<gene>
    <name evidence="1" type="ORF">F442_09114</name>
</gene>